<dbReference type="GO" id="GO:0030121">
    <property type="term" value="C:AP-1 adaptor complex"/>
    <property type="evidence" value="ECO:0007669"/>
    <property type="project" value="TreeGrafter"/>
</dbReference>
<name>A0A177ASA7_9BILA</name>
<feature type="compositionally biased region" description="Low complexity" evidence="9">
    <location>
        <begin position="339"/>
        <end position="354"/>
    </location>
</feature>
<keyword evidence="6 10" id="KW-1133">Transmembrane helix</keyword>
<dbReference type="EMBL" id="LWCA01001568">
    <property type="protein sequence ID" value="OAF64865.1"/>
    <property type="molecule type" value="Genomic_DNA"/>
</dbReference>
<keyword evidence="7 10" id="KW-0472">Membrane</keyword>
<feature type="transmembrane region" description="Helical" evidence="10">
    <location>
        <begin position="38"/>
        <end position="59"/>
    </location>
</feature>
<evidence type="ECO:0000256" key="4">
    <source>
        <dbReference type="ARBA" id="ARBA00022692"/>
    </source>
</evidence>
<feature type="transmembrane region" description="Helical" evidence="10">
    <location>
        <begin position="80"/>
        <end position="104"/>
    </location>
</feature>
<dbReference type="AlphaFoldDB" id="A0A177ASA7"/>
<feature type="domain" description="Major facilitator superfamily (MFS) profile" evidence="11">
    <location>
        <begin position="1"/>
        <end position="63"/>
    </location>
</feature>
<evidence type="ECO:0000256" key="2">
    <source>
        <dbReference type="ARBA" id="ARBA00006829"/>
    </source>
</evidence>
<sequence>PEENERKKALGLAIAFISFGSLFAPPFGGILFEFAGKALPFILLAMLALFDGILLIIVMRPVRDERKIMQISDDLPKATPIYHLILDPYIAICAGALVMANISLAFLEPTIAIWMRKTMNASEWAIGLVWLPAFFPHIFGVFLTVKFASRYPTKQWIIVAIGLLLDGLGCILVPMCTNFVGVIIPLMILCFGIALVDTALLPTLGYLVDSRYVSVYGSVYAIADISYSIAYALGPIVASNIVNLFGFTFLCVSVFFACILYIPLLRILRTVYKYENFVETEDTDKEIVCEEVFNVQDSLIDKSELYDTLNPLNDDSPTTLNKRSLYKYNRFNSINRDSRSRINSSRNSINNPNIETTYNAISNDNEH</sequence>
<evidence type="ECO:0000256" key="8">
    <source>
        <dbReference type="ARBA" id="ARBA00023180"/>
    </source>
</evidence>
<keyword evidence="5" id="KW-0532">Neurotransmitter transport</keyword>
<evidence type="ECO:0000256" key="3">
    <source>
        <dbReference type="ARBA" id="ARBA00022448"/>
    </source>
</evidence>
<feature type="transmembrane region" description="Helical" evidence="10">
    <location>
        <begin position="244"/>
        <end position="264"/>
    </location>
</feature>
<dbReference type="Pfam" id="PF07690">
    <property type="entry name" value="MFS_1"/>
    <property type="match status" value="1"/>
</dbReference>
<comment type="subcellular location">
    <subcellularLocation>
        <location evidence="1">Membrane</location>
        <topology evidence="1">Multi-pass membrane protein</topology>
    </subcellularLocation>
</comment>
<gene>
    <name evidence="12" type="ORF">A3Q56_07418</name>
</gene>
<evidence type="ECO:0000313" key="12">
    <source>
        <dbReference type="EMBL" id="OAF64865.1"/>
    </source>
</evidence>
<dbReference type="GO" id="GO:0005277">
    <property type="term" value="F:acetylcholine transmembrane transporter activity"/>
    <property type="evidence" value="ECO:0007669"/>
    <property type="project" value="TreeGrafter"/>
</dbReference>
<comment type="caution">
    <text evidence="12">The sequence shown here is derived from an EMBL/GenBank/DDBJ whole genome shotgun (WGS) entry which is preliminary data.</text>
</comment>
<dbReference type="GO" id="GO:0030122">
    <property type="term" value="C:AP-2 adaptor complex"/>
    <property type="evidence" value="ECO:0007669"/>
    <property type="project" value="TreeGrafter"/>
</dbReference>
<dbReference type="InterPro" id="IPR050930">
    <property type="entry name" value="MFS_Vesicular_Transporter"/>
</dbReference>
<evidence type="ECO:0000259" key="11">
    <source>
        <dbReference type="PROSITE" id="PS50850"/>
    </source>
</evidence>
<feature type="transmembrane region" description="Helical" evidence="10">
    <location>
        <begin position="157"/>
        <end position="180"/>
    </location>
</feature>
<evidence type="ECO:0000256" key="1">
    <source>
        <dbReference type="ARBA" id="ARBA00004141"/>
    </source>
</evidence>
<dbReference type="GO" id="GO:0007268">
    <property type="term" value="P:chemical synaptic transmission"/>
    <property type="evidence" value="ECO:0007669"/>
    <property type="project" value="TreeGrafter"/>
</dbReference>
<evidence type="ECO:0000256" key="6">
    <source>
        <dbReference type="ARBA" id="ARBA00022989"/>
    </source>
</evidence>
<dbReference type="InterPro" id="IPR020846">
    <property type="entry name" value="MFS_dom"/>
</dbReference>
<dbReference type="OrthoDB" id="5086884at2759"/>
<dbReference type="GO" id="GO:0043195">
    <property type="term" value="C:terminal bouton"/>
    <property type="evidence" value="ECO:0007669"/>
    <property type="project" value="TreeGrafter"/>
</dbReference>
<feature type="transmembrane region" description="Helical" evidence="10">
    <location>
        <begin position="124"/>
        <end position="145"/>
    </location>
</feature>
<feature type="transmembrane region" description="Helical" evidence="10">
    <location>
        <begin position="186"/>
        <end position="207"/>
    </location>
</feature>
<proteinExistence type="inferred from homology"/>
<keyword evidence="8" id="KW-0325">Glycoprotein</keyword>
<feature type="region of interest" description="Disordered" evidence="9">
    <location>
        <begin position="339"/>
        <end position="367"/>
    </location>
</feature>
<evidence type="ECO:0000256" key="7">
    <source>
        <dbReference type="ARBA" id="ARBA00023136"/>
    </source>
</evidence>
<dbReference type="PANTHER" id="PTHR23506">
    <property type="entry name" value="GH10249P"/>
    <property type="match status" value="1"/>
</dbReference>
<evidence type="ECO:0000313" key="13">
    <source>
        <dbReference type="Proteomes" id="UP000078046"/>
    </source>
</evidence>
<protein>
    <submittedName>
        <fullName evidence="12">Putative vesicular acetylcholine transporter-A</fullName>
    </submittedName>
</protein>
<dbReference type="PANTHER" id="PTHR23506:SF13">
    <property type="entry name" value="VESICULAR ACETYLCHOLINE TRANSPORTER"/>
    <property type="match status" value="1"/>
</dbReference>
<feature type="transmembrane region" description="Helical" evidence="10">
    <location>
        <begin position="219"/>
        <end position="238"/>
    </location>
</feature>
<evidence type="ECO:0000256" key="10">
    <source>
        <dbReference type="SAM" id="Phobius"/>
    </source>
</evidence>
<reference evidence="12 13" key="1">
    <citation type="submission" date="2016-04" db="EMBL/GenBank/DDBJ databases">
        <title>The genome of Intoshia linei affirms orthonectids as highly simplified spiralians.</title>
        <authorList>
            <person name="Mikhailov K.V."/>
            <person name="Slusarev G.S."/>
            <person name="Nikitin M.A."/>
            <person name="Logacheva M.D."/>
            <person name="Penin A."/>
            <person name="Aleoshin V."/>
            <person name="Panchin Y.V."/>
        </authorList>
    </citation>
    <scope>NUCLEOTIDE SEQUENCE [LARGE SCALE GENOMIC DNA]</scope>
    <source>
        <strain evidence="12">Intl2013</strain>
        <tissue evidence="12">Whole animal</tissue>
    </source>
</reference>
<dbReference type="Gene3D" id="1.20.1250.20">
    <property type="entry name" value="MFS general substrate transporter like domains"/>
    <property type="match status" value="2"/>
</dbReference>
<keyword evidence="4 10" id="KW-0812">Transmembrane</keyword>
<keyword evidence="13" id="KW-1185">Reference proteome</keyword>
<dbReference type="SUPFAM" id="SSF103473">
    <property type="entry name" value="MFS general substrate transporter"/>
    <property type="match status" value="1"/>
</dbReference>
<evidence type="ECO:0000256" key="5">
    <source>
        <dbReference type="ARBA" id="ARBA00022775"/>
    </source>
</evidence>
<feature type="compositionally biased region" description="Polar residues" evidence="9">
    <location>
        <begin position="355"/>
        <end position="367"/>
    </location>
</feature>
<organism evidence="12 13">
    <name type="scientific">Intoshia linei</name>
    <dbReference type="NCBI Taxonomy" id="1819745"/>
    <lineage>
        <taxon>Eukaryota</taxon>
        <taxon>Metazoa</taxon>
        <taxon>Spiralia</taxon>
        <taxon>Lophotrochozoa</taxon>
        <taxon>Mesozoa</taxon>
        <taxon>Orthonectida</taxon>
        <taxon>Rhopaluridae</taxon>
        <taxon>Intoshia</taxon>
    </lineage>
</organism>
<feature type="non-terminal residue" evidence="12">
    <location>
        <position position="1"/>
    </location>
</feature>
<dbReference type="Proteomes" id="UP000078046">
    <property type="component" value="Unassembled WGS sequence"/>
</dbReference>
<dbReference type="InterPro" id="IPR036259">
    <property type="entry name" value="MFS_trans_sf"/>
</dbReference>
<comment type="similarity">
    <text evidence="2">Belongs to the major facilitator superfamily. Vesicular transporter family.</text>
</comment>
<evidence type="ECO:0000256" key="9">
    <source>
        <dbReference type="SAM" id="MobiDB-lite"/>
    </source>
</evidence>
<dbReference type="PROSITE" id="PS50850">
    <property type="entry name" value="MFS"/>
    <property type="match status" value="1"/>
</dbReference>
<dbReference type="InterPro" id="IPR011701">
    <property type="entry name" value="MFS"/>
</dbReference>
<accession>A0A177ASA7</accession>
<keyword evidence="3" id="KW-0813">Transport</keyword>
<feature type="transmembrane region" description="Helical" evidence="10">
    <location>
        <begin position="12"/>
        <end position="32"/>
    </location>
</feature>